<dbReference type="InterPro" id="IPR017943">
    <property type="entry name" value="Bactericidal_perm-incr_a/b_dom"/>
</dbReference>
<protein>
    <recommendedName>
        <fullName evidence="2">HAM1-like N-terminal domain-containing protein</fullName>
    </recommendedName>
</protein>
<evidence type="ECO:0000259" key="2">
    <source>
        <dbReference type="Pfam" id="PF19343"/>
    </source>
</evidence>
<evidence type="ECO:0000313" key="3">
    <source>
        <dbReference type="EMBL" id="USP75168.1"/>
    </source>
</evidence>
<feature type="domain" description="HAM1-like N-terminal" evidence="2">
    <location>
        <begin position="29"/>
        <end position="224"/>
    </location>
</feature>
<keyword evidence="4" id="KW-1185">Reference proteome</keyword>
<name>A0A9Q8Z784_CURCL</name>
<dbReference type="Proteomes" id="UP001056012">
    <property type="component" value="Chromosome 2"/>
</dbReference>
<reference evidence="3" key="1">
    <citation type="submission" date="2021-12" db="EMBL/GenBank/DDBJ databases">
        <title>Curvularia clavata genome.</title>
        <authorList>
            <person name="Cao Y."/>
        </authorList>
    </citation>
    <scope>NUCLEOTIDE SEQUENCE</scope>
    <source>
        <strain evidence="3">Yc1106</strain>
    </source>
</reference>
<evidence type="ECO:0000256" key="1">
    <source>
        <dbReference type="SAM" id="MobiDB-lite"/>
    </source>
</evidence>
<feature type="region of interest" description="Disordered" evidence="1">
    <location>
        <begin position="195"/>
        <end position="219"/>
    </location>
</feature>
<gene>
    <name evidence="3" type="ORF">yc1106_02442</name>
</gene>
<dbReference type="GO" id="GO:0008289">
    <property type="term" value="F:lipid binding"/>
    <property type="evidence" value="ECO:0007669"/>
    <property type="project" value="InterPro"/>
</dbReference>
<feature type="domain" description="HAM1-like N-terminal" evidence="2">
    <location>
        <begin position="238"/>
        <end position="581"/>
    </location>
</feature>
<evidence type="ECO:0000313" key="4">
    <source>
        <dbReference type="Proteomes" id="UP001056012"/>
    </source>
</evidence>
<dbReference type="Pfam" id="PF19343">
    <property type="entry name" value="HAM1_N"/>
    <property type="match status" value="2"/>
</dbReference>
<dbReference type="PANTHER" id="PTHR31138">
    <property type="entry name" value="CHROMOSOME 19, WHOLE GENOME SHOTGUN SEQUENCE"/>
    <property type="match status" value="1"/>
</dbReference>
<dbReference type="EMBL" id="CP089275">
    <property type="protein sequence ID" value="USP75168.1"/>
    <property type="molecule type" value="Genomic_DNA"/>
</dbReference>
<organism evidence="3 4">
    <name type="scientific">Curvularia clavata</name>
    <dbReference type="NCBI Taxonomy" id="95742"/>
    <lineage>
        <taxon>Eukaryota</taxon>
        <taxon>Fungi</taxon>
        <taxon>Dikarya</taxon>
        <taxon>Ascomycota</taxon>
        <taxon>Pezizomycotina</taxon>
        <taxon>Dothideomycetes</taxon>
        <taxon>Pleosporomycetidae</taxon>
        <taxon>Pleosporales</taxon>
        <taxon>Pleosporineae</taxon>
        <taxon>Pleosporaceae</taxon>
        <taxon>Curvularia</taxon>
    </lineage>
</organism>
<dbReference type="AlphaFoldDB" id="A0A9Q8Z784"/>
<accession>A0A9Q8Z784</accession>
<dbReference type="VEuPathDB" id="FungiDB:yc1106_02442"/>
<dbReference type="InterPro" id="IPR045967">
    <property type="entry name" value="HAM1-like_N"/>
</dbReference>
<dbReference type="SUPFAM" id="SSF55394">
    <property type="entry name" value="Bactericidal permeability-increasing protein, BPI"/>
    <property type="match status" value="1"/>
</dbReference>
<dbReference type="OrthoDB" id="5407957at2759"/>
<dbReference type="PANTHER" id="PTHR31138:SF4">
    <property type="entry name" value="DUF5923 DOMAIN-CONTAINING PROTEIN"/>
    <property type="match status" value="1"/>
</dbReference>
<sequence>MTSVRCYPRLVYTRPVQFARVNQSYQYRDDTALQREVHQKLHSYQMIRALSMGYMPSNEQLIINLRSLLSADILNPENPDLSDSGRLLVKFTKQWLHQFIETLGHKNSKDQIQDFIWYLSKSRVSVDVEDIARRATRSKAKADATAAYHSLQTVGSLLLTNSDFRIFLADLNTVGREVFRDTAFTLSNVSKKAAKKIDPSPAERKALKEPGADESLPHSAEELNQEVAEVAKVVGNGVAKVAKRADVSLAEKLQGEEGESLLFRLKKTITNLRQKRDYNDSVSVLATLLKRYAMAYSRTVEDAMGALEADVEPNREMERAVKNFWTFLSSFGDKEEWNKLENAFHKVLEHSRKDPEFEDLLIDVGNSLQKLLTDPDFFDHVDEKFQELRQKAKGVGSESSLRQDVDAFFVQAQSTFMAVTQDQDIARMINTTMKIWNILSPLHSNVNSELLQDAINVFVPLAIQAIQYIPIPRLEVSTPEIDMLLENLIIEPGKTVNHTSFLPFRFRVETYNDFELRKARFRVASKATSKFTIKIDGLSFRADEVGFLLRAHSGLLRLADEGIASFQLDERGIDIHMDVEVGKEKLEQILTLKAVRVHIHKLSYTLRKSKFSIFGWILKPLLRPVVRKVMERQMAQGIADAIHAANRELIFARERLRATRISEPEDLKTFVKAVITRLKPADDPDLYTRVGVDAPRKGVFAGKYAPGSVVKLWEEEGRRAPERIDDWDEGGWRNDVFDLHAMALS</sequence>
<proteinExistence type="predicted"/>